<dbReference type="PANTHER" id="PTHR38792:SF3">
    <property type="entry name" value="BNR_ASP-BOX REPEAT DOMAIN PROTEIN (AFU_ORTHOLOGUE AFUA_7G06430)-RELATED"/>
    <property type="match status" value="1"/>
</dbReference>
<dbReference type="Gene3D" id="2.120.10.10">
    <property type="match status" value="1"/>
</dbReference>
<keyword evidence="2" id="KW-1133">Transmembrane helix</keyword>
<dbReference type="SUPFAM" id="SSF50939">
    <property type="entry name" value="Sialidases"/>
    <property type="match status" value="1"/>
</dbReference>
<protein>
    <submittedName>
        <fullName evidence="3">Neuraminidase</fullName>
    </submittedName>
</protein>
<evidence type="ECO:0000313" key="3">
    <source>
        <dbReference type="EMBL" id="KZZ97107.1"/>
    </source>
</evidence>
<dbReference type="InterPro" id="IPR036278">
    <property type="entry name" value="Sialidase_sf"/>
</dbReference>
<dbReference type="AlphaFoldDB" id="A0A168CX07"/>
<sequence length="515" mass="56542">MSQEHNEIHFPYSVASAVEFSRDGSIRGQDSTKAMSMKKSRFRRVCILIVLIFICLTAVFASALYIAYTAIVNPASTSSISSEKPLSNYSSWDDQDTFRFVVQDPIAIPDYPDSPEMPNIKSAFKKTFGLGHNRPGEDQQADTLHDHPDLNSEPKLSSNKKLPGTPEIISDPIVLTDNERTDGTYPRLCRLSDGTILASFTRIDGNVHMLIVSSSTDNGRTFQEIGEIARAAGDIDNAYLVEVSSAPQTVIAAFRNHDLDSQGRPTHYRITICGSPDGGKSWTFFSQAAETSPPQGIWEPFGRMGNRGEVQITYSQEFAADDQRTLLVTSPNRGLTWSKPINLDERSLHLRDGMCGIAQTRDTANGKDVLVMVVETTRFPGKFDVEGMLSYDDGMSYEGRHIVYNPSPENVLRNQSNPNVQSANIPDIYNAGAPQIASFKADGSLICVFMTDEDAPPDSVNWTRHAAIKAVDPGSSGKVFDITIAAMFGTARNGSRSLPRNTKFDVVICCTGMNI</sequence>
<dbReference type="EMBL" id="AZGZ01000002">
    <property type="protein sequence ID" value="KZZ97107.1"/>
    <property type="molecule type" value="Genomic_DNA"/>
</dbReference>
<gene>
    <name evidence="3" type="ORF">AAP_00750</name>
</gene>
<evidence type="ECO:0000256" key="2">
    <source>
        <dbReference type="SAM" id="Phobius"/>
    </source>
</evidence>
<dbReference type="PANTHER" id="PTHR38792">
    <property type="entry name" value="BNR/ASP-BOX REPEAT DOMAIN PROTEIN (AFU_ORTHOLOGUE AFUA_7G06430)-RELATED"/>
    <property type="match status" value="1"/>
</dbReference>
<keyword evidence="2" id="KW-0812">Transmembrane</keyword>
<dbReference type="OrthoDB" id="2739686at2759"/>
<keyword evidence="2" id="KW-0472">Membrane</keyword>
<keyword evidence="4" id="KW-1185">Reference proteome</keyword>
<feature type="region of interest" description="Disordered" evidence="1">
    <location>
        <begin position="128"/>
        <end position="168"/>
    </location>
</feature>
<dbReference type="Proteomes" id="UP000242877">
    <property type="component" value="Unassembled WGS sequence"/>
</dbReference>
<name>A0A168CX07_9EURO</name>
<organism evidence="3 4">
    <name type="scientific">Ascosphaera apis ARSEF 7405</name>
    <dbReference type="NCBI Taxonomy" id="392613"/>
    <lineage>
        <taxon>Eukaryota</taxon>
        <taxon>Fungi</taxon>
        <taxon>Dikarya</taxon>
        <taxon>Ascomycota</taxon>
        <taxon>Pezizomycotina</taxon>
        <taxon>Eurotiomycetes</taxon>
        <taxon>Eurotiomycetidae</taxon>
        <taxon>Onygenales</taxon>
        <taxon>Ascosphaeraceae</taxon>
        <taxon>Ascosphaera</taxon>
    </lineage>
</organism>
<dbReference type="VEuPathDB" id="FungiDB:AAP_00750"/>
<feature type="compositionally biased region" description="Basic and acidic residues" evidence="1">
    <location>
        <begin position="143"/>
        <end position="152"/>
    </location>
</feature>
<comment type="caution">
    <text evidence="3">The sequence shown here is derived from an EMBL/GenBank/DDBJ whole genome shotgun (WGS) entry which is preliminary data.</text>
</comment>
<evidence type="ECO:0000313" key="4">
    <source>
        <dbReference type="Proteomes" id="UP000242877"/>
    </source>
</evidence>
<evidence type="ECO:0000256" key="1">
    <source>
        <dbReference type="SAM" id="MobiDB-lite"/>
    </source>
</evidence>
<dbReference type="CDD" id="cd15482">
    <property type="entry name" value="Sialidase_non-viral"/>
    <property type="match status" value="1"/>
</dbReference>
<feature type="transmembrane region" description="Helical" evidence="2">
    <location>
        <begin position="45"/>
        <end position="68"/>
    </location>
</feature>
<accession>A0A168CX07</accession>
<proteinExistence type="predicted"/>
<reference evidence="3 4" key="1">
    <citation type="journal article" date="2016" name="Genome Biol. Evol.">
        <title>Divergent and convergent evolution of fungal pathogenicity.</title>
        <authorList>
            <person name="Shang Y."/>
            <person name="Xiao G."/>
            <person name="Zheng P."/>
            <person name="Cen K."/>
            <person name="Zhan S."/>
            <person name="Wang C."/>
        </authorList>
    </citation>
    <scope>NUCLEOTIDE SEQUENCE [LARGE SCALE GENOMIC DNA]</scope>
    <source>
        <strain evidence="3 4">ARSEF 7405</strain>
    </source>
</reference>